<dbReference type="FunFam" id="2.60.40.10:FF:000740">
    <property type="entry name" value="6-phosphofructo-2-kinase/fructose-2,6-bisphosphatase"/>
    <property type="match status" value="1"/>
</dbReference>
<dbReference type="SUPFAM" id="SSF53254">
    <property type="entry name" value="Phosphoglycerate mutase-like"/>
    <property type="match status" value="1"/>
</dbReference>
<dbReference type="GO" id="GO:0006003">
    <property type="term" value="P:fructose 2,6-bisphosphate metabolic process"/>
    <property type="evidence" value="ECO:0000318"/>
    <property type="project" value="GO_Central"/>
</dbReference>
<feature type="compositionally biased region" description="Polar residues" evidence="3">
    <location>
        <begin position="204"/>
        <end position="215"/>
    </location>
</feature>
<reference evidence="5 6" key="1">
    <citation type="journal article" date="2009" name="Nature">
        <title>The Sorghum bicolor genome and the diversification of grasses.</title>
        <authorList>
            <person name="Paterson A.H."/>
            <person name="Bowers J.E."/>
            <person name="Bruggmann R."/>
            <person name="Dubchak I."/>
            <person name="Grimwood J."/>
            <person name="Gundlach H."/>
            <person name="Haberer G."/>
            <person name="Hellsten U."/>
            <person name="Mitros T."/>
            <person name="Poliakov A."/>
            <person name="Schmutz J."/>
            <person name="Spannagl M."/>
            <person name="Tang H."/>
            <person name="Wang X."/>
            <person name="Wicker T."/>
            <person name="Bharti A.K."/>
            <person name="Chapman J."/>
            <person name="Feltus F.A."/>
            <person name="Gowik U."/>
            <person name="Grigoriev I.V."/>
            <person name="Lyons E."/>
            <person name="Maher C.A."/>
            <person name="Martis M."/>
            <person name="Narechania A."/>
            <person name="Otillar R.P."/>
            <person name="Penning B.W."/>
            <person name="Salamov A.A."/>
            <person name="Wang Y."/>
            <person name="Zhang L."/>
            <person name="Carpita N.C."/>
            <person name="Freeling M."/>
            <person name="Gingle A.R."/>
            <person name="Hash C.T."/>
            <person name="Keller B."/>
            <person name="Klein P."/>
            <person name="Kresovich S."/>
            <person name="McCann M.C."/>
            <person name="Ming R."/>
            <person name="Peterson D.G."/>
            <person name="Mehboob-ur-Rahman"/>
            <person name="Ware D."/>
            <person name="Westhoff P."/>
            <person name="Mayer K.F."/>
            <person name="Messing J."/>
            <person name="Rokhsar D.S."/>
        </authorList>
    </citation>
    <scope>NUCLEOTIDE SEQUENCE [LARGE SCALE GENOMIC DNA]</scope>
    <source>
        <strain evidence="6">cv. BTx623</strain>
    </source>
</reference>
<dbReference type="InterPro" id="IPR002044">
    <property type="entry name" value="CBM20"/>
</dbReference>
<evidence type="ECO:0000256" key="1">
    <source>
        <dbReference type="ARBA" id="ARBA00022741"/>
    </source>
</evidence>
<dbReference type="SUPFAM" id="SSF52540">
    <property type="entry name" value="P-loop containing nucleoside triphosphate hydrolases"/>
    <property type="match status" value="1"/>
</dbReference>
<sequence length="723" mass="81003">MASSGGISDQLFVSVKLESPRLAELDLAPHLFGSHPVAGSWDPCKALPLERAATSVWEFSCVVPSQHESLDFKFVLKREDDSSQYIIEEGPNRPLGCQSNEFEMRTAVFKLNEGKEVLECKVQIETEMLSPFDLAASWRAHQEYFQPSRVRGTHDVTINPGLEGRAKNGFASGLELDLEKYVVPTPNMGSGVVYAANLTENPRSLLQTGSSSNNDTTKDILHSSTKGDSSSNHYVNTMKSAIGGHAPSLEEQRAMFVDRGVGSPNFARPTKETFSMSNFKLDSDSKQGMPAAEGAVAAAAVADQMYGPKEDRKLAIVLVGLPARGKTFTAAKLTRYLRWLGHETKHFNVGKYRRLKHGTNQTADFFRGDNREGVEARNEVAALAMEDMLSWMQEGGQVGIFDATNSTRIRRNMLMKMAEGKCKIIFLETLCNDQDVLERNIRLKVQQSPDYAEQTDFEAGVQDFKERLTYYEKVYEPVEEGSYIKMIDMVSGKGGQIKINDISGYLPGRIVFFLVNCHLTPRPILLTRHGESMDNVRGRIGGDSSLSEVGELYSRKLASFVEKRLKSERTASIWTSTLQRTILTAHPIIGFPKIQWRALDEINAGVCDGMTYDEIKKSKPEEYESRRKDKLRYRYPRGESYLDVIQRLEPVIIELERQRAPVVVIAHQAVLRALYAYFADKPLEEVPNIEIPLHTIIEIQMGVAGVQEKRYKLMDAIHPTAGL</sequence>
<evidence type="ECO:0000259" key="4">
    <source>
        <dbReference type="PROSITE" id="PS51166"/>
    </source>
</evidence>
<dbReference type="OrthoDB" id="267323at2759"/>
<dbReference type="InterPro" id="IPR001345">
    <property type="entry name" value="PG/BPGM_mutase_AS"/>
</dbReference>
<dbReference type="PIRSF" id="PIRSF000709">
    <property type="entry name" value="6PFK_2-Ptase"/>
    <property type="match status" value="1"/>
</dbReference>
<dbReference type="EMBL" id="CM000760">
    <property type="protein sequence ID" value="KXG39577.1"/>
    <property type="molecule type" value="Genomic_DNA"/>
</dbReference>
<proteinExistence type="predicted"/>
<dbReference type="CDD" id="cd07067">
    <property type="entry name" value="HP_PGM_like"/>
    <property type="match status" value="1"/>
</dbReference>
<dbReference type="PROSITE" id="PS00175">
    <property type="entry name" value="PG_MUTASE"/>
    <property type="match status" value="1"/>
</dbReference>
<dbReference type="ExpressionAtlas" id="A0A1B6QNT8">
    <property type="expression patterns" value="baseline and differential"/>
</dbReference>
<organism evidence="5 6">
    <name type="scientific">Sorghum bicolor</name>
    <name type="common">Sorghum</name>
    <name type="synonym">Sorghum vulgare</name>
    <dbReference type="NCBI Taxonomy" id="4558"/>
    <lineage>
        <taxon>Eukaryota</taxon>
        <taxon>Viridiplantae</taxon>
        <taxon>Streptophyta</taxon>
        <taxon>Embryophyta</taxon>
        <taxon>Tracheophyta</taxon>
        <taxon>Spermatophyta</taxon>
        <taxon>Magnoliopsida</taxon>
        <taxon>Liliopsida</taxon>
        <taxon>Poales</taxon>
        <taxon>Poaceae</taxon>
        <taxon>PACMAD clade</taxon>
        <taxon>Panicoideae</taxon>
        <taxon>Andropogonodae</taxon>
        <taxon>Andropogoneae</taxon>
        <taxon>Sorghinae</taxon>
        <taxon>Sorghum</taxon>
    </lineage>
</organism>
<feature type="compositionally biased region" description="Polar residues" evidence="3">
    <location>
        <begin position="222"/>
        <end position="232"/>
    </location>
</feature>
<gene>
    <name evidence="5" type="ORF">SORBI_3001G405300</name>
</gene>
<evidence type="ECO:0000313" key="6">
    <source>
        <dbReference type="Proteomes" id="UP000000768"/>
    </source>
</evidence>
<dbReference type="PANTHER" id="PTHR10606">
    <property type="entry name" value="6-PHOSPHOFRUCTO-2-KINASE/FRUCTOSE-2,6-BISPHOSPHATASE"/>
    <property type="match status" value="1"/>
</dbReference>
<name>A0A1B6QNT8_SORBI</name>
<dbReference type="InterPro" id="IPR013784">
    <property type="entry name" value="Carb-bd-like_fold"/>
</dbReference>
<dbReference type="FunFam" id="3.40.50.300:FF:000570">
    <property type="entry name" value="6-phosphofructo-2-kinase/fructose-2, 6-bisphosphatase-like isoform X1"/>
    <property type="match status" value="1"/>
</dbReference>
<dbReference type="GO" id="GO:0005524">
    <property type="term" value="F:ATP binding"/>
    <property type="evidence" value="ECO:0007669"/>
    <property type="project" value="UniProtKB-KW"/>
</dbReference>
<reference evidence="6" key="2">
    <citation type="journal article" date="2018" name="Plant J.">
        <title>The Sorghum bicolor reference genome: improved assembly, gene annotations, a transcriptome atlas, and signatures of genome organization.</title>
        <authorList>
            <person name="McCormick R.F."/>
            <person name="Truong S.K."/>
            <person name="Sreedasyam A."/>
            <person name="Jenkins J."/>
            <person name="Shu S."/>
            <person name="Sims D."/>
            <person name="Kennedy M."/>
            <person name="Amirebrahimi M."/>
            <person name="Weers B.D."/>
            <person name="McKinley B."/>
            <person name="Mattison A."/>
            <person name="Morishige D.T."/>
            <person name="Grimwood J."/>
            <person name="Schmutz J."/>
            <person name="Mullet J.E."/>
        </authorList>
    </citation>
    <scope>NUCLEOTIDE SEQUENCE [LARGE SCALE GENOMIC DNA]</scope>
    <source>
        <strain evidence="6">cv. BTx623</strain>
    </source>
</reference>
<keyword evidence="2" id="KW-0067">ATP-binding</keyword>
<dbReference type="FunCoup" id="A0A1B6QNT8">
    <property type="interactions" value="1082"/>
</dbReference>
<dbReference type="Pfam" id="PF00300">
    <property type="entry name" value="His_Phos_1"/>
    <property type="match status" value="1"/>
</dbReference>
<keyword evidence="1" id="KW-0547">Nucleotide-binding</keyword>
<dbReference type="Proteomes" id="UP000000768">
    <property type="component" value="Chromosome 1"/>
</dbReference>
<dbReference type="GO" id="GO:0004331">
    <property type="term" value="F:fructose-2,6-bisphosphate 2-phosphatase activity"/>
    <property type="evidence" value="ECO:0000318"/>
    <property type="project" value="GO_Central"/>
</dbReference>
<feature type="domain" description="CBM20" evidence="4">
    <location>
        <begin position="5"/>
        <end position="113"/>
    </location>
</feature>
<evidence type="ECO:0000256" key="2">
    <source>
        <dbReference type="ARBA" id="ARBA00022840"/>
    </source>
</evidence>
<dbReference type="GO" id="GO:0006000">
    <property type="term" value="P:fructose metabolic process"/>
    <property type="evidence" value="ECO:0007669"/>
    <property type="project" value="InterPro"/>
</dbReference>
<dbReference type="Gene3D" id="2.60.40.10">
    <property type="entry name" value="Immunoglobulins"/>
    <property type="match status" value="1"/>
</dbReference>
<feature type="region of interest" description="Disordered" evidence="3">
    <location>
        <begin position="204"/>
        <end position="232"/>
    </location>
</feature>
<dbReference type="GO" id="GO:2001070">
    <property type="term" value="F:starch binding"/>
    <property type="evidence" value="ECO:0007669"/>
    <property type="project" value="InterPro"/>
</dbReference>
<dbReference type="InterPro" id="IPR003094">
    <property type="entry name" value="6Pfruct_kin"/>
</dbReference>
<dbReference type="PANTHER" id="PTHR10606:SF76">
    <property type="entry name" value="6-PHOSPHOFRUCTO-2-KINASE FAMILY PROTEIN, EXPRESSED"/>
    <property type="match status" value="1"/>
</dbReference>
<accession>A0A1B6QNT8</accession>
<dbReference type="PROSITE" id="PS51166">
    <property type="entry name" value="CBM20"/>
    <property type="match status" value="1"/>
</dbReference>
<evidence type="ECO:0000313" key="5">
    <source>
        <dbReference type="EMBL" id="KXG39577.1"/>
    </source>
</evidence>
<dbReference type="Gene3D" id="3.40.50.1240">
    <property type="entry name" value="Phosphoglycerate mutase-like"/>
    <property type="match status" value="1"/>
</dbReference>
<dbReference type="InterPro" id="IPR029033">
    <property type="entry name" value="His_PPase_superfam"/>
</dbReference>
<dbReference type="Pfam" id="PF01591">
    <property type="entry name" value="6PF2K"/>
    <property type="match status" value="1"/>
</dbReference>
<dbReference type="PRINTS" id="PR00991">
    <property type="entry name" value="6PFRUCTKNASE"/>
</dbReference>
<dbReference type="InterPro" id="IPR013079">
    <property type="entry name" value="6Phosfructo_kin"/>
</dbReference>
<dbReference type="InterPro" id="IPR013078">
    <property type="entry name" value="His_Pase_superF_clade-1"/>
</dbReference>
<dbReference type="Gene3D" id="3.40.50.300">
    <property type="entry name" value="P-loop containing nucleotide triphosphate hydrolases"/>
    <property type="match status" value="1"/>
</dbReference>
<dbReference type="GO" id="GO:0005829">
    <property type="term" value="C:cytosol"/>
    <property type="evidence" value="ECO:0000318"/>
    <property type="project" value="GO_Central"/>
</dbReference>
<dbReference type="AlphaFoldDB" id="A0A1B6QNT8"/>
<dbReference type="Gramene" id="KXG39577">
    <property type="protein sequence ID" value="KXG39577"/>
    <property type="gene ID" value="SORBI_3001G405300"/>
</dbReference>
<dbReference type="Pfam" id="PF00686">
    <property type="entry name" value="CBM_20"/>
    <property type="match status" value="1"/>
</dbReference>
<dbReference type="SUPFAM" id="SSF49452">
    <property type="entry name" value="Starch-binding domain-like"/>
    <property type="match status" value="1"/>
</dbReference>
<dbReference type="InParanoid" id="A0A1B6QNT8"/>
<dbReference type="InterPro" id="IPR013783">
    <property type="entry name" value="Ig-like_fold"/>
</dbReference>
<dbReference type="SMART" id="SM01065">
    <property type="entry name" value="CBM_2"/>
    <property type="match status" value="1"/>
</dbReference>
<dbReference type="SMART" id="SM00855">
    <property type="entry name" value="PGAM"/>
    <property type="match status" value="1"/>
</dbReference>
<dbReference type="FunFam" id="3.40.50.1240:FF:000006">
    <property type="entry name" value="6-phosphofructo-2-kinase/fructose-2, 6-bisphosphatase"/>
    <property type="match status" value="1"/>
</dbReference>
<dbReference type="STRING" id="4558.A0A1B6QNT8"/>
<evidence type="ECO:0000256" key="3">
    <source>
        <dbReference type="SAM" id="MobiDB-lite"/>
    </source>
</evidence>
<dbReference type="GO" id="GO:0003873">
    <property type="term" value="F:6-phosphofructo-2-kinase activity"/>
    <property type="evidence" value="ECO:0000318"/>
    <property type="project" value="GO_Central"/>
</dbReference>
<dbReference type="InterPro" id="IPR027417">
    <property type="entry name" value="P-loop_NTPase"/>
</dbReference>
<keyword evidence="6" id="KW-1185">Reference proteome</keyword>
<protein>
    <recommendedName>
        <fullName evidence="4">CBM20 domain-containing protein</fullName>
    </recommendedName>
</protein>